<dbReference type="GO" id="GO:0009378">
    <property type="term" value="F:four-way junction helicase activity"/>
    <property type="evidence" value="ECO:0007669"/>
    <property type="project" value="TreeGrafter"/>
</dbReference>
<feature type="domain" description="HRDC" evidence="17">
    <location>
        <begin position="526"/>
        <end position="606"/>
    </location>
</feature>
<dbReference type="SUPFAM" id="SSF47819">
    <property type="entry name" value="HRDC-like"/>
    <property type="match status" value="1"/>
</dbReference>
<keyword evidence="12" id="KW-0233">DNA recombination</keyword>
<comment type="cofactor">
    <cofactor evidence="2">
        <name>Zn(2+)</name>
        <dbReference type="ChEBI" id="CHEBI:29105"/>
    </cofactor>
</comment>
<keyword evidence="7 20" id="KW-0378">Hydrolase</keyword>
<comment type="catalytic activity">
    <reaction evidence="15">
        <text>Couples ATP hydrolysis with the unwinding of duplex DNA by translocating in the 3'-5' direction.</text>
        <dbReference type="EC" id="5.6.2.4"/>
    </reaction>
</comment>
<comment type="similarity">
    <text evidence="3">Belongs to the helicase family. RecQ subfamily.</text>
</comment>
<evidence type="ECO:0000256" key="9">
    <source>
        <dbReference type="ARBA" id="ARBA00022833"/>
    </source>
</evidence>
<evidence type="ECO:0000256" key="16">
    <source>
        <dbReference type="NCBIfam" id="TIGR01389"/>
    </source>
</evidence>
<dbReference type="GO" id="GO:0005737">
    <property type="term" value="C:cytoplasm"/>
    <property type="evidence" value="ECO:0007669"/>
    <property type="project" value="TreeGrafter"/>
</dbReference>
<gene>
    <name evidence="20" type="primary">recQ</name>
    <name evidence="20" type="ORF">ENG92_00975</name>
</gene>
<keyword evidence="8 20" id="KW-0347">Helicase</keyword>
<dbReference type="AlphaFoldDB" id="A0A831K2H0"/>
<evidence type="ECO:0000256" key="3">
    <source>
        <dbReference type="ARBA" id="ARBA00005446"/>
    </source>
</evidence>
<evidence type="ECO:0000256" key="11">
    <source>
        <dbReference type="ARBA" id="ARBA00023125"/>
    </source>
</evidence>
<dbReference type="GO" id="GO:0006281">
    <property type="term" value="P:DNA repair"/>
    <property type="evidence" value="ECO:0007669"/>
    <property type="project" value="UniProtKB-KW"/>
</dbReference>
<dbReference type="NCBIfam" id="TIGR01389">
    <property type="entry name" value="recQ"/>
    <property type="match status" value="1"/>
</dbReference>
<dbReference type="InterPro" id="IPR029491">
    <property type="entry name" value="Helicase_HTH"/>
</dbReference>
<dbReference type="FunFam" id="3.40.50.300:FF:000156">
    <property type="entry name" value="ATP-dependent DNA helicase recQ"/>
    <property type="match status" value="1"/>
</dbReference>
<dbReference type="InterPro" id="IPR032284">
    <property type="entry name" value="RecQ_Zn-bd"/>
</dbReference>
<dbReference type="InterPro" id="IPR010997">
    <property type="entry name" value="HRDC-like_sf"/>
</dbReference>
<dbReference type="PANTHER" id="PTHR13710:SF105">
    <property type="entry name" value="ATP-DEPENDENT DNA HELICASE Q1"/>
    <property type="match status" value="1"/>
</dbReference>
<dbReference type="SMART" id="SM00490">
    <property type="entry name" value="HELICc"/>
    <property type="match status" value="1"/>
</dbReference>
<evidence type="ECO:0000259" key="19">
    <source>
        <dbReference type="PROSITE" id="PS51194"/>
    </source>
</evidence>
<comment type="caution">
    <text evidence="20">The sequence shown here is derived from an EMBL/GenBank/DDBJ whole genome shotgun (WGS) entry which is preliminary data.</text>
</comment>
<evidence type="ECO:0000256" key="10">
    <source>
        <dbReference type="ARBA" id="ARBA00022840"/>
    </source>
</evidence>
<dbReference type="InterPro" id="IPR002121">
    <property type="entry name" value="HRDC_dom"/>
</dbReference>
<dbReference type="GO" id="GO:0009432">
    <property type="term" value="P:SOS response"/>
    <property type="evidence" value="ECO:0007669"/>
    <property type="project" value="UniProtKB-UniRule"/>
</dbReference>
<evidence type="ECO:0000256" key="15">
    <source>
        <dbReference type="ARBA" id="ARBA00034617"/>
    </source>
</evidence>
<dbReference type="GO" id="GO:0016787">
    <property type="term" value="F:hydrolase activity"/>
    <property type="evidence" value="ECO:0007669"/>
    <property type="project" value="UniProtKB-KW"/>
</dbReference>
<keyword evidence="14" id="KW-0413">Isomerase</keyword>
<dbReference type="Proteomes" id="UP000885822">
    <property type="component" value="Unassembled WGS sequence"/>
</dbReference>
<dbReference type="Pfam" id="PF09382">
    <property type="entry name" value="RQC"/>
    <property type="match status" value="1"/>
</dbReference>
<dbReference type="Pfam" id="PF00271">
    <property type="entry name" value="Helicase_C"/>
    <property type="match status" value="1"/>
</dbReference>
<dbReference type="EMBL" id="DRCV01000045">
    <property type="protein sequence ID" value="HDK37576.1"/>
    <property type="molecule type" value="Genomic_DNA"/>
</dbReference>
<name>A0A831K2H0_9GAMM</name>
<dbReference type="Gene3D" id="1.10.150.80">
    <property type="entry name" value="HRDC domain"/>
    <property type="match status" value="1"/>
</dbReference>
<keyword evidence="13" id="KW-0234">DNA repair</keyword>
<dbReference type="InterPro" id="IPR036388">
    <property type="entry name" value="WH-like_DNA-bd_sf"/>
</dbReference>
<dbReference type="GO" id="GO:0005524">
    <property type="term" value="F:ATP binding"/>
    <property type="evidence" value="ECO:0007669"/>
    <property type="project" value="UniProtKB-KW"/>
</dbReference>
<reference evidence="20" key="1">
    <citation type="journal article" date="2020" name="mSystems">
        <title>Genome- and Community-Level Interaction Insights into Carbon Utilization and Element Cycling Functions of Hydrothermarchaeota in Hydrothermal Sediment.</title>
        <authorList>
            <person name="Zhou Z."/>
            <person name="Liu Y."/>
            <person name="Xu W."/>
            <person name="Pan J."/>
            <person name="Luo Z.H."/>
            <person name="Li M."/>
        </authorList>
    </citation>
    <scope>NUCLEOTIDE SEQUENCE [LARGE SCALE GENOMIC DNA]</scope>
    <source>
        <strain evidence="20">HyVt-26</strain>
    </source>
</reference>
<proteinExistence type="inferred from homology"/>
<dbReference type="GO" id="GO:0043138">
    <property type="term" value="F:3'-5' DNA helicase activity"/>
    <property type="evidence" value="ECO:0007669"/>
    <property type="project" value="UniProtKB-EC"/>
</dbReference>
<dbReference type="Gene3D" id="3.40.50.300">
    <property type="entry name" value="P-loop containing nucleotide triphosphate hydrolases"/>
    <property type="match status" value="2"/>
</dbReference>
<dbReference type="FunFam" id="1.10.10.10:FF:000175">
    <property type="entry name" value="ATP-dependent DNA helicase RecQ"/>
    <property type="match status" value="1"/>
</dbReference>
<dbReference type="NCBIfam" id="TIGR00614">
    <property type="entry name" value="recQ_fam"/>
    <property type="match status" value="1"/>
</dbReference>
<evidence type="ECO:0000256" key="12">
    <source>
        <dbReference type="ARBA" id="ARBA00023172"/>
    </source>
</evidence>
<dbReference type="GO" id="GO:0043590">
    <property type="term" value="C:bacterial nucleoid"/>
    <property type="evidence" value="ECO:0007669"/>
    <property type="project" value="TreeGrafter"/>
</dbReference>
<evidence type="ECO:0000256" key="13">
    <source>
        <dbReference type="ARBA" id="ARBA00023204"/>
    </source>
</evidence>
<evidence type="ECO:0000259" key="17">
    <source>
        <dbReference type="PROSITE" id="PS50967"/>
    </source>
</evidence>
<dbReference type="InterPro" id="IPR027417">
    <property type="entry name" value="P-loop_NTPase"/>
</dbReference>
<dbReference type="SMART" id="SM00956">
    <property type="entry name" value="RQC"/>
    <property type="match status" value="1"/>
</dbReference>
<dbReference type="PROSITE" id="PS51194">
    <property type="entry name" value="HELICASE_CTER"/>
    <property type="match status" value="1"/>
</dbReference>
<evidence type="ECO:0000313" key="20">
    <source>
        <dbReference type="EMBL" id="HDK37576.1"/>
    </source>
</evidence>
<dbReference type="InterPro" id="IPR001650">
    <property type="entry name" value="Helicase_C-like"/>
</dbReference>
<dbReference type="SMART" id="SM00487">
    <property type="entry name" value="DEXDc"/>
    <property type="match status" value="1"/>
</dbReference>
<dbReference type="PANTHER" id="PTHR13710">
    <property type="entry name" value="DNA HELICASE RECQ FAMILY MEMBER"/>
    <property type="match status" value="1"/>
</dbReference>
<dbReference type="FunFam" id="3.40.50.300:FF:000296">
    <property type="entry name" value="ATP-dependent DNA helicase RecQ"/>
    <property type="match status" value="1"/>
</dbReference>
<evidence type="ECO:0000256" key="8">
    <source>
        <dbReference type="ARBA" id="ARBA00022806"/>
    </source>
</evidence>
<dbReference type="GO" id="GO:0006310">
    <property type="term" value="P:DNA recombination"/>
    <property type="evidence" value="ECO:0007669"/>
    <property type="project" value="UniProtKB-UniRule"/>
</dbReference>
<evidence type="ECO:0000259" key="18">
    <source>
        <dbReference type="PROSITE" id="PS51192"/>
    </source>
</evidence>
<feature type="domain" description="Helicase C-terminal" evidence="19">
    <location>
        <begin position="218"/>
        <end position="368"/>
    </location>
</feature>
<dbReference type="Gene3D" id="1.10.10.10">
    <property type="entry name" value="Winged helix-like DNA-binding domain superfamily/Winged helix DNA-binding domain"/>
    <property type="match status" value="1"/>
</dbReference>
<dbReference type="InterPro" id="IPR044876">
    <property type="entry name" value="HRDC_dom_sf"/>
</dbReference>
<keyword evidence="4" id="KW-0479">Metal-binding</keyword>
<dbReference type="CDD" id="cd17920">
    <property type="entry name" value="DEXHc_RecQ"/>
    <property type="match status" value="1"/>
</dbReference>
<dbReference type="Pfam" id="PF00570">
    <property type="entry name" value="HRDC"/>
    <property type="match status" value="1"/>
</dbReference>
<dbReference type="InterPro" id="IPR018982">
    <property type="entry name" value="RQC_domain"/>
</dbReference>
<dbReference type="CDD" id="cd18794">
    <property type="entry name" value="SF2_C_RecQ"/>
    <property type="match status" value="1"/>
</dbReference>
<dbReference type="Pfam" id="PF00270">
    <property type="entry name" value="DEAD"/>
    <property type="match status" value="1"/>
</dbReference>
<feature type="domain" description="Helicase ATP-binding" evidence="18">
    <location>
        <begin position="28"/>
        <end position="196"/>
    </location>
</feature>
<dbReference type="GO" id="GO:0006260">
    <property type="term" value="P:DNA replication"/>
    <property type="evidence" value="ECO:0007669"/>
    <property type="project" value="InterPro"/>
</dbReference>
<dbReference type="InterPro" id="IPR006293">
    <property type="entry name" value="DNA_helicase_ATP-dep_RecQ_bac"/>
</dbReference>
<evidence type="ECO:0000256" key="7">
    <source>
        <dbReference type="ARBA" id="ARBA00022801"/>
    </source>
</evidence>
<keyword evidence="5" id="KW-0547">Nucleotide-binding</keyword>
<dbReference type="GO" id="GO:0030894">
    <property type="term" value="C:replisome"/>
    <property type="evidence" value="ECO:0007669"/>
    <property type="project" value="TreeGrafter"/>
</dbReference>
<accession>A0A831K2H0</accession>
<dbReference type="PROSITE" id="PS50967">
    <property type="entry name" value="HRDC"/>
    <property type="match status" value="1"/>
</dbReference>
<organism evidence="20">
    <name type="scientific">Thiolapillus brandeum</name>
    <dbReference type="NCBI Taxonomy" id="1076588"/>
    <lineage>
        <taxon>Bacteria</taxon>
        <taxon>Pseudomonadati</taxon>
        <taxon>Pseudomonadota</taxon>
        <taxon>Gammaproteobacteria</taxon>
        <taxon>Chromatiales</taxon>
        <taxon>Sedimenticolaceae</taxon>
        <taxon>Thiolapillus</taxon>
    </lineage>
</organism>
<evidence type="ECO:0000256" key="4">
    <source>
        <dbReference type="ARBA" id="ARBA00022723"/>
    </source>
</evidence>
<dbReference type="Pfam" id="PF16124">
    <property type="entry name" value="RecQ_Zn_bind"/>
    <property type="match status" value="1"/>
</dbReference>
<dbReference type="InterPro" id="IPR004589">
    <property type="entry name" value="DNA_helicase_ATP-dep_RecQ"/>
</dbReference>
<keyword evidence="6" id="KW-0227">DNA damage</keyword>
<comment type="cofactor">
    <cofactor evidence="1">
        <name>Mg(2+)</name>
        <dbReference type="ChEBI" id="CHEBI:18420"/>
    </cofactor>
</comment>
<keyword evidence="9" id="KW-0862">Zinc</keyword>
<evidence type="ECO:0000256" key="2">
    <source>
        <dbReference type="ARBA" id="ARBA00001947"/>
    </source>
</evidence>
<dbReference type="SUPFAM" id="SSF52540">
    <property type="entry name" value="P-loop containing nucleoside triphosphate hydrolases"/>
    <property type="match status" value="2"/>
</dbReference>
<dbReference type="PROSITE" id="PS51192">
    <property type="entry name" value="HELICASE_ATP_BIND_1"/>
    <property type="match status" value="1"/>
</dbReference>
<dbReference type="GO" id="GO:0046872">
    <property type="term" value="F:metal ion binding"/>
    <property type="evidence" value="ECO:0007669"/>
    <property type="project" value="UniProtKB-KW"/>
</dbReference>
<evidence type="ECO:0000256" key="6">
    <source>
        <dbReference type="ARBA" id="ARBA00022763"/>
    </source>
</evidence>
<sequence length="709" mass="79557">MSTPSQAHKVLEQVFGYTHFRPSQQEIIDCVIAGEDALVLMPTGGGKSLCYQIPSLIRPGVGIVVSPLIALMQDQVLAMQQQGVAAAALNSALTPEAAQAIKRQLLNGELQLLYVAPERLMTESFQALLQQIQIALFAVDEAHCVSQWGHDFRPEYIQLSALHENFPDIPRIALTATADEPTRKEIIQRLDLEQARHFISGFDRPNIRYRVAADSSNARQQLLRFIRLDYPDQAGIVYCLSRRKVEDTAYWLQGKGVKALPYHAGMSQQLRAENQNRFLREDGIVMVATIAFGMGIDKPDVRFVSHMNLPKSLEAYYQETGRAGRDGQPAEALLFYNLQDVITLRQFVDQSDADEMHKRIETQKLERMLGYCELTSCRRQALLAYFGDDLQEPCGNCDTCLSPPITWDGTVAAQKALSCVHHTGQRFGVNYLIDVLLGKDNERIRRFGHDRISTFGIGMELNQKQWRGLFRQLLAQGYLALDEEGHGGLCLAESCRPLLRGEHKLLLRKERKETGSKAAKRKTSCSGAQGKLWEALREKRLELAREQGVPPYVIFHDATLMAMMEYQPQTMTQMSRISGVGEHKLESYGEAFLDVLREYEQPAAISVTDTVSESLDLFRLGFGVEEIAKRRELKPSTIYSHLAMAIEQGLVQLADVVSLDEQQISVIEDLLLQQGEAMPLGPVHAALDGSVDYGVLTCIRSQLNRRLEN</sequence>
<dbReference type="EC" id="5.6.2.4" evidence="16"/>
<dbReference type="InterPro" id="IPR011545">
    <property type="entry name" value="DEAD/DEAH_box_helicase_dom"/>
</dbReference>
<keyword evidence="10" id="KW-0067">ATP-binding</keyword>
<protein>
    <recommendedName>
        <fullName evidence="16">DNA helicase RecQ</fullName>
        <ecNumber evidence="16">5.6.2.4</ecNumber>
    </recommendedName>
</protein>
<keyword evidence="11" id="KW-0238">DNA-binding</keyword>
<dbReference type="SMART" id="SM00341">
    <property type="entry name" value="HRDC"/>
    <property type="match status" value="1"/>
</dbReference>
<evidence type="ECO:0000256" key="14">
    <source>
        <dbReference type="ARBA" id="ARBA00023235"/>
    </source>
</evidence>
<evidence type="ECO:0000256" key="5">
    <source>
        <dbReference type="ARBA" id="ARBA00022741"/>
    </source>
</evidence>
<dbReference type="InterPro" id="IPR014001">
    <property type="entry name" value="Helicase_ATP-bd"/>
</dbReference>
<dbReference type="GO" id="GO:0003677">
    <property type="term" value="F:DNA binding"/>
    <property type="evidence" value="ECO:0007669"/>
    <property type="project" value="UniProtKB-KW"/>
</dbReference>
<evidence type="ECO:0000256" key="1">
    <source>
        <dbReference type="ARBA" id="ARBA00001946"/>
    </source>
</evidence>
<dbReference type="Pfam" id="PF14493">
    <property type="entry name" value="HTH_40"/>
    <property type="match status" value="1"/>
</dbReference>